<gene>
    <name evidence="2" type="ORF">AV274_4515</name>
</gene>
<protein>
    <submittedName>
        <fullName evidence="2">Uncharacterized protein</fullName>
    </submittedName>
</protein>
<reference evidence="2 3" key="1">
    <citation type="submission" date="2016-05" db="EMBL/GenBank/DDBJ databases">
        <title>Nuclear genome of Blastocystis sp. subtype 1 NandII.</title>
        <authorList>
            <person name="Gentekaki E."/>
            <person name="Curtis B."/>
            <person name="Stairs C."/>
            <person name="Eme L."/>
            <person name="Herman E."/>
            <person name="Klimes V."/>
            <person name="Arias M.C."/>
            <person name="Elias M."/>
            <person name="Hilliou F."/>
            <person name="Klute M."/>
            <person name="Malik S.-B."/>
            <person name="Pightling A."/>
            <person name="Rachubinski R."/>
            <person name="Salas D."/>
            <person name="Schlacht A."/>
            <person name="Suga H."/>
            <person name="Archibald J."/>
            <person name="Ball S.G."/>
            <person name="Clark G."/>
            <person name="Dacks J."/>
            <person name="Van Der Giezen M."/>
            <person name="Tsaousis A."/>
            <person name="Roger A."/>
        </authorList>
    </citation>
    <scope>NUCLEOTIDE SEQUENCE [LARGE SCALE GENOMIC DNA]</scope>
    <source>
        <strain evidence="3">ATCC 50177 / NandII</strain>
    </source>
</reference>
<comment type="caution">
    <text evidence="2">The sequence shown here is derived from an EMBL/GenBank/DDBJ whole genome shotgun (WGS) entry which is preliminary data.</text>
</comment>
<evidence type="ECO:0000313" key="3">
    <source>
        <dbReference type="Proteomes" id="UP000078348"/>
    </source>
</evidence>
<dbReference type="EMBL" id="LXWW01000320">
    <property type="protein sequence ID" value="OAO13840.1"/>
    <property type="molecule type" value="Genomic_DNA"/>
</dbReference>
<sequence length="387" mass="45079">MDELTKISRMSSQELLAVFKDTTATRMDDMKVVVNRLLQSRFYDLIRRLSYQFFAYSNPIHSGLTKSLLWTVSLLKDRAFMACISDHTLNDLIASDGELAGVFLRCLLSVWGYEEGMQYFLQVKADSKRYRVILPEMLFGLYENHYYDECISLYDAICDEFCWEHFDPNSGNQTTYYKNHKDTKALIHSRVYAAIIGSKIAVGELEEARQLLAEMEFWGLTPLRETYYDFIQAGEASEEYRKKLPPLPEGLTATQKEYLLSVLRCRQFDAVLPFVEAHNKYRLARAPRESAETLTLEVSVRLTPPSYQRMEVYRLLKGMREKDRAVWFNGRVVVKTDREVNALVRLLSSDLQPPVQYRLGDKDELVIEMPSVYNWLDINEQLNKQLP</sequence>
<dbReference type="AlphaFoldDB" id="A0A196S9V5"/>
<dbReference type="Proteomes" id="UP000078348">
    <property type="component" value="Unassembled WGS sequence"/>
</dbReference>
<proteinExistence type="predicted"/>
<feature type="repeat" description="PPR" evidence="1">
    <location>
        <begin position="188"/>
        <end position="222"/>
    </location>
</feature>
<evidence type="ECO:0000256" key="1">
    <source>
        <dbReference type="PROSITE-ProRule" id="PRU00708"/>
    </source>
</evidence>
<dbReference type="PROSITE" id="PS51375">
    <property type="entry name" value="PPR"/>
    <property type="match status" value="1"/>
</dbReference>
<organism evidence="2 3">
    <name type="scientific">Blastocystis sp. subtype 1 (strain ATCC 50177 / NandII)</name>
    <dbReference type="NCBI Taxonomy" id="478820"/>
    <lineage>
        <taxon>Eukaryota</taxon>
        <taxon>Sar</taxon>
        <taxon>Stramenopiles</taxon>
        <taxon>Bigyra</taxon>
        <taxon>Opalozoa</taxon>
        <taxon>Opalinata</taxon>
        <taxon>Blastocystidae</taxon>
        <taxon>Blastocystis</taxon>
    </lineage>
</organism>
<dbReference type="InterPro" id="IPR002885">
    <property type="entry name" value="PPR_rpt"/>
</dbReference>
<name>A0A196S9V5_BLAHN</name>
<evidence type="ECO:0000313" key="2">
    <source>
        <dbReference type="EMBL" id="OAO13840.1"/>
    </source>
</evidence>
<keyword evidence="3" id="KW-1185">Reference proteome</keyword>
<accession>A0A196S9V5</accession>